<keyword evidence="2" id="KW-1185">Reference proteome</keyword>
<name>A0ABY2VET8_9PSED</name>
<protein>
    <submittedName>
        <fullName evidence="1">M42 family metallopeptidase</fullName>
    </submittedName>
</protein>
<dbReference type="RefSeq" id="WP_138641116.1">
    <property type="nucleotide sequence ID" value="NZ_CP022097.2"/>
</dbReference>
<evidence type="ECO:0000313" key="2">
    <source>
        <dbReference type="Proteomes" id="UP000310095"/>
    </source>
</evidence>
<reference evidence="1 2" key="1">
    <citation type="submission" date="2019-05" db="EMBL/GenBank/DDBJ databases">
        <title>Identification and Biocontrol Activity Analysis of Biocontrol Strain PF-1 Based on Genome-wide Data.</title>
        <authorList>
            <person name="Qi J."/>
        </authorList>
    </citation>
    <scope>NUCLEOTIDE SEQUENCE [LARGE SCALE GENOMIC DNA]</scope>
    <source>
        <strain evidence="1 2">PF-1</strain>
    </source>
</reference>
<evidence type="ECO:0000313" key="1">
    <source>
        <dbReference type="EMBL" id="TMM62512.1"/>
    </source>
</evidence>
<dbReference type="Proteomes" id="UP000310095">
    <property type="component" value="Unassembled WGS sequence"/>
</dbReference>
<dbReference type="EMBL" id="VAVY01000003">
    <property type="protein sequence ID" value="TMM62512.1"/>
    <property type="molecule type" value="Genomic_DNA"/>
</dbReference>
<proteinExistence type="predicted"/>
<comment type="caution">
    <text evidence="1">The sequence shown here is derived from an EMBL/GenBank/DDBJ whole genome shotgun (WGS) entry which is preliminary data.</text>
</comment>
<gene>
    <name evidence="1" type="ORF">FEF10_20695</name>
</gene>
<organism evidence="1 2">
    <name type="scientific">Pseudomonas protegens</name>
    <dbReference type="NCBI Taxonomy" id="380021"/>
    <lineage>
        <taxon>Bacteria</taxon>
        <taxon>Pseudomonadati</taxon>
        <taxon>Pseudomonadota</taxon>
        <taxon>Gammaproteobacteria</taxon>
        <taxon>Pseudomonadales</taxon>
        <taxon>Pseudomonadaceae</taxon>
        <taxon>Pseudomonas</taxon>
    </lineage>
</organism>
<accession>A0ABY2VET8</accession>
<sequence>MPTDNTHGFEMVVDGAIDACAATLVECLTKAKPTKI</sequence>